<feature type="domain" description="TNFR-Cys" evidence="4">
    <location>
        <begin position="25"/>
        <end position="61"/>
    </location>
</feature>
<dbReference type="PANTHER" id="PTHR46861">
    <property type="entry name" value="TUMOR NECROSIS FACTOR RECEPTOR SUPERFAMILY MEMBER 1A"/>
    <property type="match status" value="1"/>
</dbReference>
<feature type="disulfide bond" evidence="1">
    <location>
        <begin position="40"/>
        <end position="53"/>
    </location>
</feature>
<keyword evidence="6" id="KW-1185">Reference proteome</keyword>
<accession>A0ABN9M9H1</accession>
<proteinExistence type="predicted"/>
<organism evidence="5 6">
    <name type="scientific">Ranitomeya imitator</name>
    <name type="common">mimic poison frog</name>
    <dbReference type="NCBI Taxonomy" id="111125"/>
    <lineage>
        <taxon>Eukaryota</taxon>
        <taxon>Metazoa</taxon>
        <taxon>Chordata</taxon>
        <taxon>Craniata</taxon>
        <taxon>Vertebrata</taxon>
        <taxon>Euteleostomi</taxon>
        <taxon>Amphibia</taxon>
        <taxon>Batrachia</taxon>
        <taxon>Anura</taxon>
        <taxon>Neobatrachia</taxon>
        <taxon>Hyloidea</taxon>
        <taxon>Dendrobatidae</taxon>
        <taxon>Dendrobatinae</taxon>
        <taxon>Ranitomeya</taxon>
    </lineage>
</organism>
<dbReference type="Pfam" id="PF00020">
    <property type="entry name" value="TNFR_c6"/>
    <property type="match status" value="1"/>
</dbReference>
<dbReference type="PANTHER" id="PTHR46861:SF1">
    <property type="entry name" value="TUMOR NECROSIS FACTOR RECEPTOR SUPERFAMILY MEMBER 1A"/>
    <property type="match status" value="1"/>
</dbReference>
<dbReference type="PROSITE" id="PS50050">
    <property type="entry name" value="TNFR_NGFR_2"/>
    <property type="match status" value="2"/>
</dbReference>
<sequence>MEEISPFSTTPVTYIQDIFALEQVSCNKTQFLNEELNICCDRCQSGFYRSETCTLSTETLCRPCKEGTFTSNWNYQPRCKPCYPCSLSLVEKEPCSSTHDTVCDCPEGQACAMYDAVSACRLCEPSLSLDPTTPGPAERPPGPAESPPDTRTIWIILGVALFILTIILVVICIKTSLLKRLGAYRSSESAPQTETAVGIEVIGNATGGSASPLLNCQPIKMPQQEQGKALSHPIQETDATQIGAQVHMSSSSRGRITATRGDKGLQVD</sequence>
<feature type="region of interest" description="Disordered" evidence="2">
    <location>
        <begin position="244"/>
        <end position="268"/>
    </location>
</feature>
<reference evidence="5" key="1">
    <citation type="submission" date="2023-07" db="EMBL/GenBank/DDBJ databases">
        <authorList>
            <person name="Stuckert A."/>
        </authorList>
    </citation>
    <scope>NUCLEOTIDE SEQUENCE</scope>
</reference>
<feature type="transmembrane region" description="Helical" evidence="3">
    <location>
        <begin position="153"/>
        <end position="173"/>
    </location>
</feature>
<dbReference type="Gene3D" id="2.10.50.10">
    <property type="entry name" value="Tumor Necrosis Factor Receptor, subunit A, domain 2"/>
    <property type="match status" value="1"/>
</dbReference>
<feature type="disulfide bond" evidence="1">
    <location>
        <begin position="43"/>
        <end position="61"/>
    </location>
</feature>
<feature type="disulfide bond" evidence="1">
    <location>
        <begin position="85"/>
        <end position="103"/>
    </location>
</feature>
<dbReference type="SMART" id="SM00208">
    <property type="entry name" value="TNFR"/>
    <property type="match status" value="2"/>
</dbReference>
<name>A0ABN9M9H1_9NEOB</name>
<keyword evidence="3" id="KW-0472">Membrane</keyword>
<evidence type="ECO:0000313" key="6">
    <source>
        <dbReference type="Proteomes" id="UP001176940"/>
    </source>
</evidence>
<protein>
    <recommendedName>
        <fullName evidence="4">TNFR-Cys domain-containing protein</fullName>
    </recommendedName>
</protein>
<feature type="repeat" description="TNFR-Cys" evidence="1">
    <location>
        <begin position="63"/>
        <end position="103"/>
    </location>
</feature>
<keyword evidence="3" id="KW-0812">Transmembrane</keyword>
<dbReference type="SUPFAM" id="SSF57586">
    <property type="entry name" value="TNF receptor-like"/>
    <property type="match status" value="2"/>
</dbReference>
<evidence type="ECO:0000313" key="5">
    <source>
        <dbReference type="EMBL" id="CAJ0960272.1"/>
    </source>
</evidence>
<dbReference type="InterPro" id="IPR001368">
    <property type="entry name" value="TNFR/NGFR_Cys_rich_reg"/>
</dbReference>
<dbReference type="Proteomes" id="UP001176940">
    <property type="component" value="Unassembled WGS sequence"/>
</dbReference>
<evidence type="ECO:0000256" key="3">
    <source>
        <dbReference type="SAM" id="Phobius"/>
    </source>
</evidence>
<evidence type="ECO:0000256" key="2">
    <source>
        <dbReference type="SAM" id="MobiDB-lite"/>
    </source>
</evidence>
<feature type="repeat" description="TNFR-Cys" evidence="1">
    <location>
        <begin position="25"/>
        <end position="61"/>
    </location>
</feature>
<evidence type="ECO:0000256" key="1">
    <source>
        <dbReference type="PROSITE-ProRule" id="PRU00206"/>
    </source>
</evidence>
<keyword evidence="3" id="KW-1133">Transmembrane helix</keyword>
<feature type="compositionally biased region" description="Polar residues" evidence="2">
    <location>
        <begin position="244"/>
        <end position="254"/>
    </location>
</feature>
<dbReference type="EMBL" id="CAUEEQ010049647">
    <property type="protein sequence ID" value="CAJ0960272.1"/>
    <property type="molecule type" value="Genomic_DNA"/>
</dbReference>
<comment type="caution">
    <text evidence="1">Lacks conserved residue(s) required for the propagation of feature annotation.</text>
</comment>
<comment type="caution">
    <text evidence="5">The sequence shown here is derived from an EMBL/GenBank/DDBJ whole genome shotgun (WGS) entry which is preliminary data.</text>
</comment>
<feature type="domain" description="TNFR-Cys" evidence="4">
    <location>
        <begin position="63"/>
        <end position="103"/>
    </location>
</feature>
<gene>
    <name evidence="5" type="ORF">RIMI_LOCUS17202733</name>
</gene>
<dbReference type="PROSITE" id="PS00652">
    <property type="entry name" value="TNFR_NGFR_1"/>
    <property type="match status" value="1"/>
</dbReference>
<feature type="disulfide bond" evidence="1">
    <location>
        <begin position="82"/>
        <end position="95"/>
    </location>
</feature>
<feature type="disulfide bond" evidence="1">
    <location>
        <begin position="64"/>
        <end position="79"/>
    </location>
</feature>
<keyword evidence="1" id="KW-1015">Disulfide bond</keyword>
<evidence type="ECO:0000259" key="4">
    <source>
        <dbReference type="PROSITE" id="PS50050"/>
    </source>
</evidence>
<dbReference type="InterPro" id="IPR052493">
    <property type="entry name" value="TNFRSF1A"/>
</dbReference>